<name>A0ABM4CXW0_HYDVU</name>
<keyword evidence="3" id="KW-1185">Reference proteome</keyword>
<dbReference type="Gene3D" id="1.20.5.170">
    <property type="match status" value="1"/>
</dbReference>
<dbReference type="InterPro" id="IPR026711">
    <property type="entry name" value="Msl-1"/>
</dbReference>
<evidence type="ECO:0000313" key="4">
    <source>
        <dbReference type="RefSeq" id="XP_065666772.1"/>
    </source>
</evidence>
<dbReference type="Pfam" id="PF15275">
    <property type="entry name" value="PEHE"/>
    <property type="match status" value="1"/>
</dbReference>
<organism evidence="3 4">
    <name type="scientific">Hydra vulgaris</name>
    <name type="common">Hydra</name>
    <name type="synonym">Hydra attenuata</name>
    <dbReference type="NCBI Taxonomy" id="6087"/>
    <lineage>
        <taxon>Eukaryota</taxon>
        <taxon>Metazoa</taxon>
        <taxon>Cnidaria</taxon>
        <taxon>Hydrozoa</taxon>
        <taxon>Hydroidolina</taxon>
        <taxon>Anthoathecata</taxon>
        <taxon>Aplanulata</taxon>
        <taxon>Hydridae</taxon>
        <taxon>Hydra</taxon>
    </lineage>
</organism>
<dbReference type="PROSITE" id="PS52052">
    <property type="entry name" value="PEHE"/>
    <property type="match status" value="1"/>
</dbReference>
<dbReference type="Proteomes" id="UP001652625">
    <property type="component" value="Chromosome 11"/>
</dbReference>
<gene>
    <name evidence="4" type="primary">LOC100212258</name>
</gene>
<accession>A0ABM4CXW0</accession>
<feature type="coiled-coil region" evidence="1">
    <location>
        <begin position="74"/>
        <end position="108"/>
    </location>
</feature>
<evidence type="ECO:0000256" key="1">
    <source>
        <dbReference type="SAM" id="Coils"/>
    </source>
</evidence>
<dbReference type="InterPro" id="IPR029332">
    <property type="entry name" value="PEHE_dom"/>
</dbReference>
<dbReference type="Gene3D" id="6.10.250.2000">
    <property type="match status" value="1"/>
</dbReference>
<sequence length="338" mass="39574">MVAFQMEIEGNIQKENNFADIQPINRGPDYSANISNNQNEQVDKKPKSGFVIDNQLKDLLLLQLDLIEHQQSKITQKDKQIIALQGEKDQLEARLRRMERRLAIQKRHTIESEGTSVSKKPLITGQKDLNRIGSKDFNRSGSKSFSNAVVTVTSRNSKKFKFRSYMNTNRAYLDYPLNKLITSNNTINIKAEEIDKKISVPPWHVIEKKNLFFNNLDEDISDDAFTKRHAKPETDEIKRKRWDVQHMRQQRQHQLLTRKYNEREDKSPIIFESLFRNPENAMVLEVSNIIPVCVLGNHIPVMKKCEMQLPWFSIAKREVQLREAKEKLMKKKKKSFLV</sequence>
<dbReference type="PANTHER" id="PTHR21656">
    <property type="entry name" value="MALE-SPECIFIC LETHAL-1 PROTEIN"/>
    <property type="match status" value="1"/>
</dbReference>
<keyword evidence="1" id="KW-0175">Coiled coil</keyword>
<dbReference type="PANTHER" id="PTHR21656:SF2">
    <property type="entry name" value="MALE-SPECIFIC LETHAL 1 HOMOLOG"/>
    <property type="match status" value="1"/>
</dbReference>
<protein>
    <submittedName>
        <fullName evidence="4">Male-specific lethal 1 homolog isoform X2</fullName>
    </submittedName>
</protein>
<proteinExistence type="predicted"/>
<feature type="domain" description="PEHE" evidence="2">
    <location>
        <begin position="197"/>
        <end position="311"/>
    </location>
</feature>
<dbReference type="RefSeq" id="XP_065666772.1">
    <property type="nucleotide sequence ID" value="XM_065810700.1"/>
</dbReference>
<dbReference type="SMART" id="SM01300">
    <property type="entry name" value="PEHE"/>
    <property type="match status" value="1"/>
</dbReference>
<evidence type="ECO:0000313" key="3">
    <source>
        <dbReference type="Proteomes" id="UP001652625"/>
    </source>
</evidence>
<evidence type="ECO:0000259" key="2">
    <source>
        <dbReference type="PROSITE" id="PS52052"/>
    </source>
</evidence>
<reference evidence="4" key="1">
    <citation type="submission" date="2025-08" db="UniProtKB">
        <authorList>
            <consortium name="RefSeq"/>
        </authorList>
    </citation>
    <scope>IDENTIFICATION</scope>
</reference>
<dbReference type="GeneID" id="100212258"/>